<evidence type="ECO:0000256" key="2">
    <source>
        <dbReference type="SAM" id="SignalP"/>
    </source>
</evidence>
<feature type="domain" description="Secretion system C-terminal sorting" evidence="3">
    <location>
        <begin position="411"/>
        <end position="478"/>
    </location>
</feature>
<proteinExistence type="predicted"/>
<reference evidence="4 5" key="1">
    <citation type="submission" date="2024-06" db="EMBL/GenBank/DDBJ databases">
        <authorList>
            <person name="Kaempfer P."/>
            <person name="Viver T."/>
        </authorList>
    </citation>
    <scope>NUCLEOTIDE SEQUENCE [LARGE SCALE GENOMIC DNA]</scope>
    <source>
        <strain evidence="4 5">ST-119</strain>
    </source>
</reference>
<protein>
    <submittedName>
        <fullName evidence="4">T9SS type A sorting domain-containing protein</fullName>
    </submittedName>
</protein>
<dbReference type="Pfam" id="PF18962">
    <property type="entry name" value="Por_Secre_tail"/>
    <property type="match status" value="1"/>
</dbReference>
<accession>A0ABW8YXD1</accession>
<evidence type="ECO:0000313" key="5">
    <source>
        <dbReference type="Proteomes" id="UP001629156"/>
    </source>
</evidence>
<feature type="signal peptide" evidence="2">
    <location>
        <begin position="1"/>
        <end position="30"/>
    </location>
</feature>
<keyword evidence="1 2" id="KW-0732">Signal</keyword>
<dbReference type="NCBIfam" id="TIGR04183">
    <property type="entry name" value="Por_Secre_tail"/>
    <property type="match status" value="1"/>
</dbReference>
<dbReference type="EMBL" id="JBELPZ010000003">
    <property type="protein sequence ID" value="MFL9843738.1"/>
    <property type="molecule type" value="Genomic_DNA"/>
</dbReference>
<dbReference type="Proteomes" id="UP001629156">
    <property type="component" value="Unassembled WGS sequence"/>
</dbReference>
<name>A0ABW8YXD1_9FLAO</name>
<dbReference type="InterPro" id="IPR026444">
    <property type="entry name" value="Secre_tail"/>
</dbReference>
<organism evidence="4 5">
    <name type="scientific">Flavobacterium rhizosphaerae</name>
    <dbReference type="NCBI Taxonomy" id="3163298"/>
    <lineage>
        <taxon>Bacteria</taxon>
        <taxon>Pseudomonadati</taxon>
        <taxon>Bacteroidota</taxon>
        <taxon>Flavobacteriia</taxon>
        <taxon>Flavobacteriales</taxon>
        <taxon>Flavobacteriaceae</taxon>
        <taxon>Flavobacterium</taxon>
    </lineage>
</organism>
<dbReference type="RefSeq" id="WP_408083990.1">
    <property type="nucleotide sequence ID" value="NZ_JBELPZ010000003.1"/>
</dbReference>
<comment type="caution">
    <text evidence="4">The sequence shown here is derived from an EMBL/GenBank/DDBJ whole genome shotgun (WGS) entry which is preliminary data.</text>
</comment>
<evidence type="ECO:0000256" key="1">
    <source>
        <dbReference type="ARBA" id="ARBA00022729"/>
    </source>
</evidence>
<feature type="chain" id="PRO_5045853108" evidence="2">
    <location>
        <begin position="31"/>
        <end position="481"/>
    </location>
</feature>
<keyword evidence="5" id="KW-1185">Reference proteome</keyword>
<gene>
    <name evidence="4" type="ORF">ABS766_04830</name>
</gene>
<evidence type="ECO:0000313" key="4">
    <source>
        <dbReference type="EMBL" id="MFL9843738.1"/>
    </source>
</evidence>
<sequence>MKVKKLLMNKLSQATLALGLSLFTFNSISAQTDLTIDANAEWVGSMNCFDLSNNYLWSDAWGFDDLKAEKNTTNNSITLYPNFTWIIGEENYWVLDGQGQKIMQALPHIVNNDLIGENITFSGNVTEYTLAAGYTVKAYINMATVLDAEPWYIPRGEVTFPITSTGNFTLTWNTANAEGVGEANHLEYGFIVTGVNANPANMEALGNVVITDDEPQVIEPGSTTVTLDATDQANIIGYANYFNVADETYFGGSEYGLADLRTDINAGNNTLILYPNFDKYGTADFTNGEMGNKIFEGNTYKQDDALIGEDVSFKGHCISNSLAEGYDAIAFIKLFDGGYQLVNYIHVPLVEGEDFTVNVNVADFPTTAHVQYGYSVTGLNANPTQMEALGNAVVSSPTAGIQSFSKKAVTLYPNPAQSAINLTSQDIISSVSVYNMMGQQVLSATPGKNAATINVSGLNSGMYIISATVNGVESTTRFIKQ</sequence>
<evidence type="ECO:0000259" key="3">
    <source>
        <dbReference type="Pfam" id="PF18962"/>
    </source>
</evidence>